<dbReference type="SUPFAM" id="SSF52540">
    <property type="entry name" value="P-loop containing nucleoside triphosphate hydrolases"/>
    <property type="match status" value="1"/>
</dbReference>
<proteinExistence type="inferred from homology"/>
<feature type="domain" description="ABC transporter" evidence="5">
    <location>
        <begin position="1"/>
        <end position="210"/>
    </location>
</feature>
<keyword evidence="7" id="KW-1185">Reference proteome</keyword>
<dbReference type="PANTHER" id="PTHR42788">
    <property type="entry name" value="TAURINE IMPORT ATP-BINDING PROTEIN-RELATED"/>
    <property type="match status" value="1"/>
</dbReference>
<dbReference type="AlphaFoldDB" id="A0A1H5W7F6"/>
<comment type="similarity">
    <text evidence="1">Belongs to the ABC transporter superfamily.</text>
</comment>
<evidence type="ECO:0000256" key="3">
    <source>
        <dbReference type="ARBA" id="ARBA00022741"/>
    </source>
</evidence>
<keyword evidence="4 6" id="KW-0067">ATP-binding</keyword>
<reference evidence="6 7" key="1">
    <citation type="submission" date="2016-10" db="EMBL/GenBank/DDBJ databases">
        <authorList>
            <person name="de Groot N.N."/>
        </authorList>
    </citation>
    <scope>NUCLEOTIDE SEQUENCE [LARGE SCALE GENOMIC DNA]</scope>
    <source>
        <strain evidence="6 7">DSM 22012</strain>
    </source>
</reference>
<dbReference type="GO" id="GO:0016887">
    <property type="term" value="F:ATP hydrolysis activity"/>
    <property type="evidence" value="ECO:0007669"/>
    <property type="project" value="InterPro"/>
</dbReference>
<dbReference type="PANTHER" id="PTHR42788:SF19">
    <property type="entry name" value="ALIPHATIC SULFONATES IMPORT ATP-BINDING PROTEIN SSUB 2"/>
    <property type="match status" value="1"/>
</dbReference>
<dbReference type="InterPro" id="IPR017871">
    <property type="entry name" value="ABC_transporter-like_CS"/>
</dbReference>
<dbReference type="InterPro" id="IPR050166">
    <property type="entry name" value="ABC_transporter_ATP-bind"/>
</dbReference>
<keyword evidence="2" id="KW-0813">Transport</keyword>
<evidence type="ECO:0000256" key="2">
    <source>
        <dbReference type="ARBA" id="ARBA00022448"/>
    </source>
</evidence>
<dbReference type="EMBL" id="FNVQ01000001">
    <property type="protein sequence ID" value="SEF94757.1"/>
    <property type="molecule type" value="Genomic_DNA"/>
</dbReference>
<protein>
    <submittedName>
        <fullName evidence="6">NitT/TauT family transport system ATP-binding protein</fullName>
    </submittedName>
</protein>
<dbReference type="Gene3D" id="3.40.50.300">
    <property type="entry name" value="P-loop containing nucleotide triphosphate hydrolases"/>
    <property type="match status" value="1"/>
</dbReference>
<dbReference type="InterPro" id="IPR003593">
    <property type="entry name" value="AAA+_ATPase"/>
</dbReference>
<evidence type="ECO:0000256" key="4">
    <source>
        <dbReference type="ARBA" id="ARBA00022840"/>
    </source>
</evidence>
<dbReference type="Proteomes" id="UP000236745">
    <property type="component" value="Unassembled WGS sequence"/>
</dbReference>
<dbReference type="InterPro" id="IPR027417">
    <property type="entry name" value="P-loop_NTPase"/>
</dbReference>
<evidence type="ECO:0000256" key="1">
    <source>
        <dbReference type="ARBA" id="ARBA00005417"/>
    </source>
</evidence>
<dbReference type="OrthoDB" id="9802264at2"/>
<name>A0A1H5W7F6_9GAMM</name>
<dbReference type="SMART" id="SM00382">
    <property type="entry name" value="AAA"/>
    <property type="match status" value="1"/>
</dbReference>
<dbReference type="PROSITE" id="PS00211">
    <property type="entry name" value="ABC_TRANSPORTER_1"/>
    <property type="match status" value="1"/>
</dbReference>
<gene>
    <name evidence="6" type="ORF">SAMN05444390_101946</name>
</gene>
<evidence type="ECO:0000313" key="6">
    <source>
        <dbReference type="EMBL" id="SEF94757.1"/>
    </source>
</evidence>
<accession>A0A1H5W7F6</accession>
<evidence type="ECO:0000259" key="5">
    <source>
        <dbReference type="PROSITE" id="PS50893"/>
    </source>
</evidence>
<evidence type="ECO:0000313" key="7">
    <source>
        <dbReference type="Proteomes" id="UP000236745"/>
    </source>
</evidence>
<dbReference type="GO" id="GO:0005524">
    <property type="term" value="F:ATP binding"/>
    <property type="evidence" value="ECO:0007669"/>
    <property type="project" value="UniProtKB-KW"/>
</dbReference>
<dbReference type="PROSITE" id="PS50893">
    <property type="entry name" value="ABC_TRANSPORTER_2"/>
    <property type="match status" value="1"/>
</dbReference>
<dbReference type="RefSeq" id="WP_104001893.1">
    <property type="nucleotide sequence ID" value="NZ_FNVQ01000001.1"/>
</dbReference>
<organism evidence="6 7">
    <name type="scientific">Marinobacterium lutimaris</name>
    <dbReference type="NCBI Taxonomy" id="568106"/>
    <lineage>
        <taxon>Bacteria</taxon>
        <taxon>Pseudomonadati</taxon>
        <taxon>Pseudomonadota</taxon>
        <taxon>Gammaproteobacteria</taxon>
        <taxon>Oceanospirillales</taxon>
        <taxon>Oceanospirillaceae</taxon>
        <taxon>Marinobacterium</taxon>
    </lineage>
</organism>
<dbReference type="Pfam" id="PF00005">
    <property type="entry name" value="ABC_tran"/>
    <property type="match status" value="1"/>
</dbReference>
<keyword evidence="3" id="KW-0547">Nucleotide-binding</keyword>
<dbReference type="InterPro" id="IPR003439">
    <property type="entry name" value="ABC_transporter-like_ATP-bd"/>
</dbReference>
<sequence length="212" mass="23589">MLELELEEKGYDQRLLGNLNLQISAGDRLALVGPSGCGKTTLLNIIGGLDRAFKGQRRLADPEPKIAYMFQEPRLLPWRTVEQNLRMVCSCRNQALDLLDEVELLDAACRYPRELSLGMARRVALARALALEPDLLLLDEPLVSLDPSTALRMLRLVEKLLRKRPKMALVLVSHNPDDADRIGAQLLQFDTVTGEVLLPNNEKTASAGQLLV</sequence>